<evidence type="ECO:0000256" key="5">
    <source>
        <dbReference type="ARBA" id="ARBA00022519"/>
    </source>
</evidence>
<keyword evidence="9" id="KW-0627">Porphyrin biosynthesis</keyword>
<keyword evidence="7 10" id="KW-1133">Transmembrane helix</keyword>
<dbReference type="Proteomes" id="UP000235861">
    <property type="component" value="Unassembled WGS sequence"/>
</dbReference>
<evidence type="ECO:0000256" key="9">
    <source>
        <dbReference type="ARBA" id="ARBA00023244"/>
    </source>
</evidence>
<comment type="caution">
    <text evidence="12">The sequence shown here is derived from an EMBL/GenBank/DDBJ whole genome shotgun (WGS) entry which is preliminary data.</text>
</comment>
<evidence type="ECO:0000256" key="4">
    <source>
        <dbReference type="ARBA" id="ARBA00022475"/>
    </source>
</evidence>
<dbReference type="GO" id="GO:0005886">
    <property type="term" value="C:plasma membrane"/>
    <property type="evidence" value="ECO:0007669"/>
    <property type="project" value="UniProtKB-SubCell"/>
</dbReference>
<reference evidence="12 13" key="1">
    <citation type="submission" date="2017-11" db="EMBL/GenBank/DDBJ databases">
        <title>Draft genome sequence of environmental isolate Aeromonas cavernicola sp. nov. MDC 2508.</title>
        <authorList>
            <person name="Colston S.M."/>
            <person name="Navarro A."/>
            <person name="Martinez-Murcia A.J."/>
            <person name="Graf J."/>
        </authorList>
    </citation>
    <scope>NUCLEOTIDE SEQUENCE [LARGE SCALE GENOMIC DNA]</scope>
    <source>
        <strain evidence="12 13">MDC 2508</strain>
    </source>
</reference>
<gene>
    <name evidence="12" type="ORF">CUC53_11595</name>
</gene>
<organism evidence="12 13">
    <name type="scientific">Aeromonas cavernicola</name>
    <dbReference type="NCBI Taxonomy" id="1006623"/>
    <lineage>
        <taxon>Bacteria</taxon>
        <taxon>Pseudomonadati</taxon>
        <taxon>Pseudomonadota</taxon>
        <taxon>Gammaproteobacteria</taxon>
        <taxon>Aeromonadales</taxon>
        <taxon>Aeromonadaceae</taxon>
        <taxon>Aeromonas</taxon>
    </lineage>
</organism>
<name>A0A2H9U3R9_9GAMM</name>
<keyword evidence="13" id="KW-1185">Reference proteome</keyword>
<evidence type="ECO:0000256" key="1">
    <source>
        <dbReference type="ARBA" id="ARBA00002962"/>
    </source>
</evidence>
<evidence type="ECO:0000313" key="13">
    <source>
        <dbReference type="Proteomes" id="UP000235861"/>
    </source>
</evidence>
<protein>
    <submittedName>
        <fullName evidence="12">Heme biosynthesis protein HemY</fullName>
    </submittedName>
</protein>
<dbReference type="RefSeq" id="WP_100294311.1">
    <property type="nucleotide sequence ID" value="NZ_PGGC01000098.1"/>
</dbReference>
<accession>A0A2H9U3R9</accession>
<dbReference type="Pfam" id="PF07219">
    <property type="entry name" value="HemY_N"/>
    <property type="match status" value="1"/>
</dbReference>
<dbReference type="NCBIfam" id="TIGR00540">
    <property type="entry name" value="TPR_hemY_coli"/>
    <property type="match status" value="1"/>
</dbReference>
<keyword evidence="4" id="KW-1003">Cell membrane</keyword>
<evidence type="ECO:0000256" key="7">
    <source>
        <dbReference type="ARBA" id="ARBA00022989"/>
    </source>
</evidence>
<feature type="domain" description="HemY N-terminal" evidence="11">
    <location>
        <begin position="26"/>
        <end position="132"/>
    </location>
</feature>
<keyword evidence="8 10" id="KW-0472">Membrane</keyword>
<comment type="function">
    <text evidence="1">Involved in a late step of protoheme IX synthesis.</text>
</comment>
<evidence type="ECO:0000256" key="8">
    <source>
        <dbReference type="ARBA" id="ARBA00023136"/>
    </source>
</evidence>
<evidence type="ECO:0000256" key="2">
    <source>
        <dbReference type="ARBA" id="ARBA00004429"/>
    </source>
</evidence>
<dbReference type="SUPFAM" id="SSF48452">
    <property type="entry name" value="TPR-like"/>
    <property type="match status" value="2"/>
</dbReference>
<evidence type="ECO:0000256" key="3">
    <source>
        <dbReference type="ARBA" id="ARBA00004744"/>
    </source>
</evidence>
<proteinExistence type="predicted"/>
<evidence type="ECO:0000259" key="11">
    <source>
        <dbReference type="Pfam" id="PF07219"/>
    </source>
</evidence>
<dbReference type="EMBL" id="PGGC01000098">
    <property type="protein sequence ID" value="PJG58618.1"/>
    <property type="molecule type" value="Genomic_DNA"/>
</dbReference>
<keyword evidence="5" id="KW-0997">Cell inner membrane</keyword>
<comment type="subcellular location">
    <subcellularLocation>
        <location evidence="2">Cell inner membrane</location>
        <topology evidence="2">Multi-pass membrane protein</topology>
    </subcellularLocation>
</comment>
<dbReference type="GO" id="GO:0006779">
    <property type="term" value="P:porphyrin-containing compound biosynthetic process"/>
    <property type="evidence" value="ECO:0007669"/>
    <property type="project" value="UniProtKB-KW"/>
</dbReference>
<dbReference type="InterPro" id="IPR010817">
    <property type="entry name" value="HemY_N"/>
</dbReference>
<keyword evidence="6 10" id="KW-0812">Transmembrane</keyword>
<dbReference type="InterPro" id="IPR005254">
    <property type="entry name" value="Heme_biosyn_assoc_TPR_pro"/>
</dbReference>
<dbReference type="InterPro" id="IPR011990">
    <property type="entry name" value="TPR-like_helical_dom_sf"/>
</dbReference>
<dbReference type="AlphaFoldDB" id="A0A2H9U3R9"/>
<dbReference type="Gene3D" id="1.25.40.10">
    <property type="entry name" value="Tetratricopeptide repeat domain"/>
    <property type="match status" value="2"/>
</dbReference>
<feature type="transmembrane region" description="Helical" evidence="10">
    <location>
        <begin position="45"/>
        <end position="62"/>
    </location>
</feature>
<dbReference type="UniPathway" id="UPA00252"/>
<evidence type="ECO:0000256" key="6">
    <source>
        <dbReference type="ARBA" id="ARBA00022692"/>
    </source>
</evidence>
<evidence type="ECO:0000256" key="10">
    <source>
        <dbReference type="SAM" id="Phobius"/>
    </source>
</evidence>
<comment type="pathway">
    <text evidence="3">Porphyrin-containing compound metabolism; protoheme biosynthesis.</text>
</comment>
<sequence>MIRIIILVVVMVAGLIFGPHAAGNKGYVLVVLGDYTLESSVTSAVILAALFYGALLITEWLLGRLFGLRRKTAGWYGSRRRRKANQQTVAATLAMAEGHYSQAEKLMIKGASNSDMPLLNYLSAAKAAQARGDDARRDHYLQKAQEEHPKAELALALTQTQLQIEQGQYDAALATLEQLVALHPRHPLLLDQLRQVYLARQEWVALCNLIPTLHKAGKLTPKQEEELQQQAWSGRLTQAATTQASLQALWQELPRKLRQEPAMLACYGDLLCQLGADQEAATLWQEVLRKQPAPQLLVRLPTLKLDNYQPLITLLQKQRGQPAVDSALAQLYLLAGQLDDAQALLEQEIAQAPTAAAYHALGQVMDKRRLTNKANEYYRHALSLARPGY</sequence>
<dbReference type="GO" id="GO:0042168">
    <property type="term" value="P:heme metabolic process"/>
    <property type="evidence" value="ECO:0007669"/>
    <property type="project" value="InterPro"/>
</dbReference>
<evidence type="ECO:0000313" key="12">
    <source>
        <dbReference type="EMBL" id="PJG58618.1"/>
    </source>
</evidence>
<dbReference type="OrthoDB" id="7067577at2"/>